<comment type="caution">
    <text evidence="2">The sequence shown here is derived from an EMBL/GenBank/DDBJ whole genome shotgun (WGS) entry which is preliminary data.</text>
</comment>
<keyword evidence="1" id="KW-1133">Transmembrane helix</keyword>
<name>A0A6L2Q1H0_COPFO</name>
<reference evidence="3" key="1">
    <citation type="submission" date="2020-01" db="EMBL/GenBank/DDBJ databases">
        <title>Draft genome sequence of the Termite Coptotermes fromosanus.</title>
        <authorList>
            <person name="Itakura S."/>
            <person name="Yosikawa Y."/>
            <person name="Umezawa K."/>
        </authorList>
    </citation>
    <scope>NUCLEOTIDE SEQUENCE [LARGE SCALE GENOMIC DNA]</scope>
</reference>
<evidence type="ECO:0000256" key="1">
    <source>
        <dbReference type="SAM" id="Phobius"/>
    </source>
</evidence>
<sequence>MVSCSSIASKAELLGIKTAWLRCVMFGLTIMTMFSFSGVNGVEDFCVIDTFENNSTWLQFAKELSSREYVVAQKFKSLHCCAKGYRSIEW</sequence>
<accession>A0A6L2Q1H0</accession>
<keyword evidence="3" id="KW-1185">Reference proteome</keyword>
<dbReference type="InParanoid" id="A0A6L2Q1H0"/>
<organism evidence="2 3">
    <name type="scientific">Coptotermes formosanus</name>
    <name type="common">Formosan subterranean termite</name>
    <dbReference type="NCBI Taxonomy" id="36987"/>
    <lineage>
        <taxon>Eukaryota</taxon>
        <taxon>Metazoa</taxon>
        <taxon>Ecdysozoa</taxon>
        <taxon>Arthropoda</taxon>
        <taxon>Hexapoda</taxon>
        <taxon>Insecta</taxon>
        <taxon>Pterygota</taxon>
        <taxon>Neoptera</taxon>
        <taxon>Polyneoptera</taxon>
        <taxon>Dictyoptera</taxon>
        <taxon>Blattodea</taxon>
        <taxon>Blattoidea</taxon>
        <taxon>Termitoidae</taxon>
        <taxon>Rhinotermitidae</taxon>
        <taxon>Coptotermes</taxon>
    </lineage>
</organism>
<feature type="transmembrane region" description="Helical" evidence="1">
    <location>
        <begin position="19"/>
        <end position="39"/>
    </location>
</feature>
<protein>
    <submittedName>
        <fullName evidence="2">Uncharacterized protein</fullName>
    </submittedName>
</protein>
<gene>
    <name evidence="2" type="ORF">Cfor_07039</name>
</gene>
<dbReference type="AlphaFoldDB" id="A0A6L2Q1H0"/>
<keyword evidence="1" id="KW-0472">Membrane</keyword>
<dbReference type="OrthoDB" id="6019866at2759"/>
<proteinExistence type="predicted"/>
<dbReference type="Proteomes" id="UP000502823">
    <property type="component" value="Unassembled WGS sequence"/>
</dbReference>
<dbReference type="EMBL" id="BLKM01012995">
    <property type="protein sequence ID" value="GFG38733.1"/>
    <property type="molecule type" value="Genomic_DNA"/>
</dbReference>
<evidence type="ECO:0000313" key="3">
    <source>
        <dbReference type="Proteomes" id="UP000502823"/>
    </source>
</evidence>
<evidence type="ECO:0000313" key="2">
    <source>
        <dbReference type="EMBL" id="GFG38733.1"/>
    </source>
</evidence>
<keyword evidence="1" id="KW-0812">Transmembrane</keyword>